<evidence type="ECO:0000313" key="3">
    <source>
        <dbReference type="Proteomes" id="UP001457282"/>
    </source>
</evidence>
<dbReference type="AlphaFoldDB" id="A0AAW1VQT4"/>
<proteinExistence type="predicted"/>
<accession>A0AAW1VQT4</accession>
<protein>
    <submittedName>
        <fullName evidence="2">Uncharacterized protein</fullName>
    </submittedName>
</protein>
<dbReference type="Proteomes" id="UP001457282">
    <property type="component" value="Unassembled WGS sequence"/>
</dbReference>
<evidence type="ECO:0000256" key="1">
    <source>
        <dbReference type="SAM" id="MobiDB-lite"/>
    </source>
</evidence>
<comment type="caution">
    <text evidence="2">The sequence shown here is derived from an EMBL/GenBank/DDBJ whole genome shotgun (WGS) entry which is preliminary data.</text>
</comment>
<feature type="compositionally biased region" description="Basic and acidic residues" evidence="1">
    <location>
        <begin position="38"/>
        <end position="47"/>
    </location>
</feature>
<dbReference type="EMBL" id="JBEDUW010000119">
    <property type="protein sequence ID" value="KAK9906023.1"/>
    <property type="molecule type" value="Genomic_DNA"/>
</dbReference>
<reference evidence="2 3" key="1">
    <citation type="journal article" date="2023" name="G3 (Bethesda)">
        <title>A chromosome-length genome assembly and annotation of blackberry (Rubus argutus, cv. 'Hillquist').</title>
        <authorList>
            <person name="Bruna T."/>
            <person name="Aryal R."/>
            <person name="Dudchenko O."/>
            <person name="Sargent D.J."/>
            <person name="Mead D."/>
            <person name="Buti M."/>
            <person name="Cavallini A."/>
            <person name="Hytonen T."/>
            <person name="Andres J."/>
            <person name="Pham M."/>
            <person name="Weisz D."/>
            <person name="Mascagni F."/>
            <person name="Usai G."/>
            <person name="Natali L."/>
            <person name="Bassil N."/>
            <person name="Fernandez G.E."/>
            <person name="Lomsadze A."/>
            <person name="Armour M."/>
            <person name="Olukolu B."/>
            <person name="Poorten T."/>
            <person name="Britton C."/>
            <person name="Davik J."/>
            <person name="Ashrafi H."/>
            <person name="Aiden E.L."/>
            <person name="Borodovsky M."/>
            <person name="Worthington M."/>
        </authorList>
    </citation>
    <scope>NUCLEOTIDE SEQUENCE [LARGE SCALE GENOMIC DNA]</scope>
    <source>
        <strain evidence="2">PI 553951</strain>
    </source>
</reference>
<keyword evidence="3" id="KW-1185">Reference proteome</keyword>
<evidence type="ECO:0000313" key="2">
    <source>
        <dbReference type="EMBL" id="KAK9906023.1"/>
    </source>
</evidence>
<name>A0AAW1VQT4_RUBAR</name>
<feature type="compositionally biased region" description="Low complexity" evidence="1">
    <location>
        <begin position="48"/>
        <end position="60"/>
    </location>
</feature>
<gene>
    <name evidence="2" type="ORF">M0R45_000102</name>
</gene>
<organism evidence="2 3">
    <name type="scientific">Rubus argutus</name>
    <name type="common">Southern blackberry</name>
    <dbReference type="NCBI Taxonomy" id="59490"/>
    <lineage>
        <taxon>Eukaryota</taxon>
        <taxon>Viridiplantae</taxon>
        <taxon>Streptophyta</taxon>
        <taxon>Embryophyta</taxon>
        <taxon>Tracheophyta</taxon>
        <taxon>Spermatophyta</taxon>
        <taxon>Magnoliopsida</taxon>
        <taxon>eudicotyledons</taxon>
        <taxon>Gunneridae</taxon>
        <taxon>Pentapetalae</taxon>
        <taxon>rosids</taxon>
        <taxon>fabids</taxon>
        <taxon>Rosales</taxon>
        <taxon>Rosaceae</taxon>
        <taxon>Rosoideae</taxon>
        <taxon>Rosoideae incertae sedis</taxon>
        <taxon>Rubus</taxon>
    </lineage>
</organism>
<sequence>MKHGEDGGGMQRMKAQAGLSKGKLQKALLRGGGDDSGAEDRCGDVHGRSVLGSSSRQGSSYDGDAVMGQCRQRRCSGMSGF</sequence>
<feature type="region of interest" description="Disordered" evidence="1">
    <location>
        <begin position="1"/>
        <end position="66"/>
    </location>
</feature>